<dbReference type="InterPro" id="IPR006847">
    <property type="entry name" value="IF2_N"/>
</dbReference>
<dbReference type="Gene3D" id="3.40.50.300">
    <property type="entry name" value="P-loop containing nucleotide triphosphate hydrolases"/>
    <property type="match status" value="1"/>
</dbReference>
<feature type="compositionally biased region" description="Low complexity" evidence="6">
    <location>
        <begin position="169"/>
        <end position="199"/>
    </location>
</feature>
<dbReference type="Pfam" id="PF22042">
    <property type="entry name" value="EF-G_D2"/>
    <property type="match status" value="1"/>
</dbReference>
<feature type="compositionally biased region" description="Low complexity" evidence="6">
    <location>
        <begin position="296"/>
        <end position="307"/>
    </location>
</feature>
<dbReference type="PANTHER" id="PTHR43381">
    <property type="entry name" value="TRANSLATION INITIATION FACTOR IF-2-RELATED"/>
    <property type="match status" value="1"/>
</dbReference>
<dbReference type="SUPFAM" id="SSF50447">
    <property type="entry name" value="Translation proteins"/>
    <property type="match status" value="2"/>
</dbReference>
<dbReference type="CDD" id="cd03702">
    <property type="entry name" value="IF2_mtIF2_II"/>
    <property type="match status" value="1"/>
</dbReference>
<proteinExistence type="inferred from homology"/>
<keyword evidence="8" id="KW-0251">Elongation factor</keyword>
<sequence>MSDDKIKIKDLGGDISQDPKDILRVARELGLPVKSATGSVTSEEATRLRDYFAEQKQVDAERAGSQRDVIVRRRRKDSPQEAETAAQEAPVAAPVETEAPKEAAPVVEAVAEAAPAAPAAESVAPKASKPAQESAPAAEHKARVVKPAKVVSPARVISRPSDQKEPEVVEAPAPAAAESAPAPEAAPAAPVVEAVAAKVQAEKPHADKTEAQDKAAKARVARPDASAMPEGSSAPTLPQRSAEARASEDGEEGAAPRRAPRAEAPATPQVRIISRPVPGATPSQDARPARTGDSRPGGYPPRDGAGRPPRPGGPRPGGPGGPGGAPRSAGGPRPGGPAGGFGQQTAPASPSDTRDGQSKKKRLKGRRTVDFQQGDFGRRSDDDDSGRLNRGKGRRKSGRSSVVPQSTQPLKAAKRKIRITEAIRVADMAHQMGLKANEIIKVLFGLGIMATINQTLDIDTATLVAAEFGYEVEKVGFSEDDYLVPKEVDAPETLKPRPPVVTIMGHVDHGKTSLLDAIRKSNVTSGEAGGITQHIGAYHVKTKRGEIVFLDTPGHEAFTAMRARGAQVTDLVILVVAADDGVMEQTREAINHSRAANVPIMVAVNKMDKPGAEPDRVLRELAELGLQAEEWGGDTIVAKVSAKSRMGLDELLEMVALQSEIMELKANPDKPARGHIVEAKLDKGRGPIATVLIQEGTLRQGDSFVCGTFSGRVRALMSDQGKKVKDAGPSLPVEVQGFEGVPEAGEEFFVVSDEKVARRIADSRAVKQRERDLASESRVTLETFLSQRKSDQETLTLNLVVKADVQGSLEAITEALNKQSTEKVRINVVHGGTGAITESDILLASASQAIIIGFNVRPTSKIKDVADHENVDIRFYEIIYKLVDDIKSAMAGMLAPVQREVYLGQAEVRDTFSVPKVGVIAGSYVADGKIARNAGVRLLRDGVVVYTGKISSLKRFKDDSKEVVKGNECGVGLENFNDVKIGDIIEAFETVEEAATL</sequence>
<dbReference type="GO" id="GO:0003743">
    <property type="term" value="F:translation initiation factor activity"/>
    <property type="evidence" value="ECO:0007669"/>
    <property type="project" value="UniProtKB-KW"/>
</dbReference>
<dbReference type="InterPro" id="IPR053905">
    <property type="entry name" value="EF-G-like_DII"/>
</dbReference>
<dbReference type="CDD" id="cd01887">
    <property type="entry name" value="IF2_eIF5B"/>
    <property type="match status" value="1"/>
</dbReference>
<dbReference type="FunFam" id="2.40.30.10:FF:000007">
    <property type="entry name" value="Translation initiation factor IF-2"/>
    <property type="match status" value="1"/>
</dbReference>
<dbReference type="InterPro" id="IPR000178">
    <property type="entry name" value="TF_IF2_bacterial-like"/>
</dbReference>
<evidence type="ECO:0000256" key="2">
    <source>
        <dbReference type="ARBA" id="ARBA00022540"/>
    </source>
</evidence>
<dbReference type="SUPFAM" id="SSF52540">
    <property type="entry name" value="P-loop containing nucleoside triphosphate hydrolases"/>
    <property type="match status" value="1"/>
</dbReference>
<dbReference type="GO" id="GO:0003924">
    <property type="term" value="F:GTPase activity"/>
    <property type="evidence" value="ECO:0007669"/>
    <property type="project" value="InterPro"/>
</dbReference>
<dbReference type="InterPro" id="IPR005225">
    <property type="entry name" value="Small_GTP-bd"/>
</dbReference>
<keyword evidence="5" id="KW-0342">GTP-binding</keyword>
<organism evidence="8">
    <name type="scientific">bioreactor metagenome</name>
    <dbReference type="NCBI Taxonomy" id="1076179"/>
    <lineage>
        <taxon>unclassified sequences</taxon>
        <taxon>metagenomes</taxon>
        <taxon>ecological metagenomes</taxon>
    </lineage>
</organism>
<keyword evidence="4" id="KW-0648">Protein biosynthesis</keyword>
<dbReference type="FunFam" id="3.40.50.10050:FF:000001">
    <property type="entry name" value="Translation initiation factor IF-2"/>
    <property type="match status" value="1"/>
</dbReference>
<feature type="compositionally biased region" description="Gly residues" evidence="6">
    <location>
        <begin position="332"/>
        <end position="342"/>
    </location>
</feature>
<keyword evidence="3" id="KW-0547">Nucleotide-binding</keyword>
<dbReference type="FunFam" id="3.40.50.300:FF:000019">
    <property type="entry name" value="Translation initiation factor IF-2"/>
    <property type="match status" value="1"/>
</dbReference>
<dbReference type="FunFam" id="2.40.30.10:FF:000008">
    <property type="entry name" value="Translation initiation factor IF-2"/>
    <property type="match status" value="1"/>
</dbReference>
<dbReference type="PROSITE" id="PS01176">
    <property type="entry name" value="IF2"/>
    <property type="match status" value="1"/>
</dbReference>
<dbReference type="EMBL" id="VSSQ01000014">
    <property type="protein sequence ID" value="MPL61160.1"/>
    <property type="molecule type" value="Genomic_DNA"/>
</dbReference>
<name>A0A644T2N7_9ZZZZ</name>
<dbReference type="Pfam" id="PF04760">
    <property type="entry name" value="IF2_N"/>
    <property type="match status" value="1"/>
</dbReference>
<dbReference type="InterPro" id="IPR015760">
    <property type="entry name" value="TIF_IF2"/>
</dbReference>
<evidence type="ECO:0000256" key="3">
    <source>
        <dbReference type="ARBA" id="ARBA00022741"/>
    </source>
</evidence>
<evidence type="ECO:0000256" key="5">
    <source>
        <dbReference type="ARBA" id="ARBA00023134"/>
    </source>
</evidence>
<dbReference type="InterPro" id="IPR044145">
    <property type="entry name" value="IF2_II"/>
</dbReference>
<feature type="compositionally biased region" description="Basic and acidic residues" evidence="6">
    <location>
        <begin position="376"/>
        <end position="387"/>
    </location>
</feature>
<dbReference type="GO" id="GO:0003746">
    <property type="term" value="F:translation elongation factor activity"/>
    <property type="evidence" value="ECO:0007669"/>
    <property type="project" value="UniProtKB-KW"/>
</dbReference>
<dbReference type="Gene3D" id="2.40.30.10">
    <property type="entry name" value="Translation factors"/>
    <property type="match status" value="2"/>
</dbReference>
<dbReference type="PROSITE" id="PS51722">
    <property type="entry name" value="G_TR_2"/>
    <property type="match status" value="1"/>
</dbReference>
<keyword evidence="2" id="KW-0396">Initiation factor</keyword>
<dbReference type="InterPro" id="IPR036925">
    <property type="entry name" value="TIF_IF2_dom3_sf"/>
</dbReference>
<feature type="compositionally biased region" description="Basic and acidic residues" evidence="6">
    <location>
        <begin position="55"/>
        <end position="71"/>
    </location>
</feature>
<feature type="region of interest" description="Disordered" evidence="6">
    <location>
        <begin position="55"/>
        <end position="413"/>
    </location>
</feature>
<dbReference type="Gene3D" id="3.40.50.10050">
    <property type="entry name" value="Translation initiation factor IF- 2, domain 3"/>
    <property type="match status" value="1"/>
</dbReference>
<evidence type="ECO:0000313" key="8">
    <source>
        <dbReference type="EMBL" id="MPL61160.1"/>
    </source>
</evidence>
<dbReference type="PANTHER" id="PTHR43381:SF5">
    <property type="entry name" value="TR-TYPE G DOMAIN-CONTAINING PROTEIN"/>
    <property type="match status" value="1"/>
</dbReference>
<reference evidence="8" key="1">
    <citation type="submission" date="2019-08" db="EMBL/GenBank/DDBJ databases">
        <authorList>
            <person name="Kucharzyk K."/>
            <person name="Murdoch R.W."/>
            <person name="Higgins S."/>
            <person name="Loffler F."/>
        </authorList>
    </citation>
    <scope>NUCLEOTIDE SEQUENCE</scope>
</reference>
<dbReference type="SUPFAM" id="SSF52156">
    <property type="entry name" value="Initiation factor IF2/eIF5b, domain 3"/>
    <property type="match status" value="1"/>
</dbReference>
<dbReference type="GO" id="GO:0005525">
    <property type="term" value="F:GTP binding"/>
    <property type="evidence" value="ECO:0007669"/>
    <property type="project" value="UniProtKB-KW"/>
</dbReference>
<dbReference type="CDD" id="cd03692">
    <property type="entry name" value="mtIF2_IVc"/>
    <property type="match status" value="1"/>
</dbReference>
<feature type="domain" description="Tr-type G" evidence="7">
    <location>
        <begin position="496"/>
        <end position="665"/>
    </location>
</feature>
<dbReference type="Gene3D" id="1.10.10.2480">
    <property type="match status" value="1"/>
</dbReference>
<accession>A0A644T2N7</accession>
<comment type="caution">
    <text evidence="8">The sequence shown here is derived from an EMBL/GenBank/DDBJ whole genome shotgun (WGS) entry which is preliminary data.</text>
</comment>
<evidence type="ECO:0000256" key="4">
    <source>
        <dbReference type="ARBA" id="ARBA00022917"/>
    </source>
</evidence>
<feature type="compositionally biased region" description="Low complexity" evidence="6">
    <location>
        <begin position="81"/>
        <end position="131"/>
    </location>
</feature>
<feature type="compositionally biased region" description="Pro residues" evidence="6">
    <location>
        <begin position="308"/>
        <end position="319"/>
    </location>
</feature>
<evidence type="ECO:0000256" key="1">
    <source>
        <dbReference type="ARBA" id="ARBA00007733"/>
    </source>
</evidence>
<evidence type="ECO:0000256" key="6">
    <source>
        <dbReference type="SAM" id="MobiDB-lite"/>
    </source>
</evidence>
<dbReference type="NCBIfam" id="TIGR00231">
    <property type="entry name" value="small_GTP"/>
    <property type="match status" value="1"/>
</dbReference>
<dbReference type="Pfam" id="PF00009">
    <property type="entry name" value="GTP_EFTU"/>
    <property type="match status" value="1"/>
</dbReference>
<dbReference type="InterPro" id="IPR000795">
    <property type="entry name" value="T_Tr_GTP-bd_dom"/>
</dbReference>
<comment type="similarity">
    <text evidence="1">Belongs to the TRAFAC class translation factor GTPase superfamily. Classic translation factor GTPase family. IF-2 subfamily.</text>
</comment>
<dbReference type="GO" id="GO:0005829">
    <property type="term" value="C:cytosol"/>
    <property type="evidence" value="ECO:0007669"/>
    <property type="project" value="TreeGrafter"/>
</dbReference>
<dbReference type="NCBIfam" id="TIGR00487">
    <property type="entry name" value="IF-2"/>
    <property type="match status" value="1"/>
</dbReference>
<feature type="compositionally biased region" description="Basic residues" evidence="6">
    <location>
        <begin position="389"/>
        <end position="398"/>
    </location>
</feature>
<dbReference type="HAMAP" id="MF_00100_B">
    <property type="entry name" value="IF_2_B"/>
    <property type="match status" value="1"/>
</dbReference>
<protein>
    <submittedName>
        <fullName evidence="8">Elongation factor 4</fullName>
    </submittedName>
</protein>
<gene>
    <name evidence="8" type="primary">lepA_5</name>
    <name evidence="8" type="ORF">SDC9_06728</name>
</gene>
<feature type="compositionally biased region" description="Basic and acidic residues" evidence="6">
    <location>
        <begin position="200"/>
        <end position="216"/>
    </location>
</feature>
<dbReference type="AlphaFoldDB" id="A0A644T2N7"/>
<evidence type="ECO:0000259" key="7">
    <source>
        <dbReference type="PROSITE" id="PS51722"/>
    </source>
</evidence>
<dbReference type="InterPro" id="IPR023115">
    <property type="entry name" value="TIF_IF2_dom3"/>
</dbReference>
<dbReference type="InterPro" id="IPR009000">
    <property type="entry name" value="Transl_B-barrel_sf"/>
</dbReference>
<dbReference type="InterPro" id="IPR027417">
    <property type="entry name" value="P-loop_NTPase"/>
</dbReference>
<dbReference type="Pfam" id="PF11987">
    <property type="entry name" value="IF-2"/>
    <property type="match status" value="1"/>
</dbReference>